<dbReference type="GO" id="GO:0004096">
    <property type="term" value="F:catalase activity"/>
    <property type="evidence" value="ECO:0007669"/>
    <property type="project" value="InterPro"/>
</dbReference>
<dbReference type="PIRSF" id="PIRSF000296">
    <property type="entry name" value="SrpA"/>
    <property type="match status" value="1"/>
</dbReference>
<dbReference type="GO" id="GO:0042744">
    <property type="term" value="P:hydrogen peroxide catabolic process"/>
    <property type="evidence" value="ECO:0007669"/>
    <property type="project" value="TreeGrafter"/>
</dbReference>
<name>A0A409XW42_PSICY</name>
<sequence length="340" mass="36787">MSFRTDEHIMQTSRGLVDQLQTLFGTHAGMRPAHAKGILLTGTFAPSSAASALTTAPHFRSSTPLVLIIVRFSNWTGIPTIPDTDANPDSRGIAVRFNLELDSKDHRTHTDIIAHSMPFFPIRAGGEFLEFLKAIEATQAGGGGGGPSPVEQFLGAHPAALAFVQAPKPAPSSFAREAYFGVTAVKLIGPDGKVTYVRYRIVPQDGVDVLSSEEVKAKGDNYLHDELAARLSTSGGGAFSFKLLAQVAEEGDITDDATVHWPEERALVELGVVRVEGLIGEEDSKKEQKYIIFDPIPRVEGIEPSEDPLLEMRAAVYLVSGQQRRAAQRKLKSEASQKNM</sequence>
<protein>
    <recommendedName>
        <fullName evidence="1">Catalase core domain-containing protein</fullName>
    </recommendedName>
</protein>
<dbReference type="InterPro" id="IPR020835">
    <property type="entry name" value="Catalase_sf"/>
</dbReference>
<dbReference type="Proteomes" id="UP000283269">
    <property type="component" value="Unassembled WGS sequence"/>
</dbReference>
<evidence type="ECO:0000259" key="1">
    <source>
        <dbReference type="SMART" id="SM01060"/>
    </source>
</evidence>
<reference evidence="2 3" key="1">
    <citation type="journal article" date="2018" name="Evol. Lett.">
        <title>Horizontal gene cluster transfer increased hallucinogenic mushroom diversity.</title>
        <authorList>
            <person name="Reynolds H.T."/>
            <person name="Vijayakumar V."/>
            <person name="Gluck-Thaler E."/>
            <person name="Korotkin H.B."/>
            <person name="Matheny P.B."/>
            <person name="Slot J.C."/>
        </authorList>
    </citation>
    <scope>NUCLEOTIDE SEQUENCE [LARGE SCALE GENOMIC DNA]</scope>
    <source>
        <strain evidence="2 3">2631</strain>
    </source>
</reference>
<dbReference type="SUPFAM" id="SSF56634">
    <property type="entry name" value="Heme-dependent catalase-like"/>
    <property type="match status" value="1"/>
</dbReference>
<dbReference type="EMBL" id="NHYD01000176">
    <property type="protein sequence ID" value="PPQ94969.1"/>
    <property type="molecule type" value="Genomic_DNA"/>
</dbReference>
<dbReference type="InParanoid" id="A0A409XW42"/>
<gene>
    <name evidence="2" type="ORF">CVT25_004214</name>
</gene>
<evidence type="ECO:0000313" key="3">
    <source>
        <dbReference type="Proteomes" id="UP000283269"/>
    </source>
</evidence>
<comment type="caution">
    <text evidence="2">The sequence shown here is derived from an EMBL/GenBank/DDBJ whole genome shotgun (WGS) entry which is preliminary data.</text>
</comment>
<proteinExistence type="predicted"/>
<evidence type="ECO:0000313" key="2">
    <source>
        <dbReference type="EMBL" id="PPQ94969.1"/>
    </source>
</evidence>
<dbReference type="SMART" id="SM01060">
    <property type="entry name" value="Catalase"/>
    <property type="match status" value="1"/>
</dbReference>
<dbReference type="GO" id="GO:0020037">
    <property type="term" value="F:heme binding"/>
    <property type="evidence" value="ECO:0007669"/>
    <property type="project" value="InterPro"/>
</dbReference>
<dbReference type="InterPro" id="IPR024168">
    <property type="entry name" value="Catalase_SrpA-type_pred"/>
</dbReference>
<dbReference type="STRING" id="93625.A0A409XW42"/>
<dbReference type="CDD" id="cd08153">
    <property type="entry name" value="srpA_like"/>
    <property type="match status" value="1"/>
</dbReference>
<dbReference type="AlphaFoldDB" id="A0A409XW42"/>
<dbReference type="InterPro" id="IPR018028">
    <property type="entry name" value="Catalase"/>
</dbReference>
<dbReference type="Gene3D" id="1.20.1280.120">
    <property type="match status" value="1"/>
</dbReference>
<feature type="domain" description="Catalase core" evidence="1">
    <location>
        <begin position="11"/>
        <end position="339"/>
    </location>
</feature>
<dbReference type="InterPro" id="IPR011614">
    <property type="entry name" value="Catalase_core"/>
</dbReference>
<dbReference type="OrthoDB" id="2379805at2759"/>
<keyword evidence="3" id="KW-1185">Reference proteome</keyword>
<accession>A0A409XW42</accession>
<dbReference type="GO" id="GO:0042542">
    <property type="term" value="P:response to hydrogen peroxide"/>
    <property type="evidence" value="ECO:0007669"/>
    <property type="project" value="TreeGrafter"/>
</dbReference>
<organism evidence="2 3">
    <name type="scientific">Psilocybe cyanescens</name>
    <dbReference type="NCBI Taxonomy" id="93625"/>
    <lineage>
        <taxon>Eukaryota</taxon>
        <taxon>Fungi</taxon>
        <taxon>Dikarya</taxon>
        <taxon>Basidiomycota</taxon>
        <taxon>Agaricomycotina</taxon>
        <taxon>Agaricomycetes</taxon>
        <taxon>Agaricomycetidae</taxon>
        <taxon>Agaricales</taxon>
        <taxon>Agaricineae</taxon>
        <taxon>Strophariaceae</taxon>
        <taxon>Psilocybe</taxon>
    </lineage>
</organism>
<dbReference type="PANTHER" id="PTHR11465">
    <property type="entry name" value="CATALASE"/>
    <property type="match status" value="1"/>
</dbReference>
<dbReference type="GO" id="GO:0005777">
    <property type="term" value="C:peroxisome"/>
    <property type="evidence" value="ECO:0007669"/>
    <property type="project" value="TreeGrafter"/>
</dbReference>
<dbReference type="Pfam" id="PF00199">
    <property type="entry name" value="Catalase"/>
    <property type="match status" value="1"/>
</dbReference>
<dbReference type="PROSITE" id="PS51402">
    <property type="entry name" value="CATALASE_3"/>
    <property type="match status" value="1"/>
</dbReference>
<dbReference type="GO" id="GO:0005739">
    <property type="term" value="C:mitochondrion"/>
    <property type="evidence" value="ECO:0007669"/>
    <property type="project" value="TreeGrafter"/>
</dbReference>
<dbReference type="Gene3D" id="2.40.180.10">
    <property type="entry name" value="Catalase core domain"/>
    <property type="match status" value="1"/>
</dbReference>
<dbReference type="PANTHER" id="PTHR11465:SF62">
    <property type="entry name" value="CATALASE T"/>
    <property type="match status" value="1"/>
</dbReference>